<reference evidence="6" key="1">
    <citation type="submission" date="2025-08" db="UniProtKB">
        <authorList>
            <consortium name="Ensembl"/>
        </authorList>
    </citation>
    <scope>IDENTIFICATION</scope>
</reference>
<keyword evidence="2 5" id="KW-0175">Coiled coil</keyword>
<reference evidence="6" key="2">
    <citation type="submission" date="2025-09" db="UniProtKB">
        <authorList>
            <consortium name="Ensembl"/>
        </authorList>
    </citation>
    <scope>IDENTIFICATION</scope>
</reference>
<evidence type="ECO:0000256" key="1">
    <source>
        <dbReference type="ARBA" id="ARBA00009036"/>
    </source>
</evidence>
<evidence type="ECO:0000313" key="6">
    <source>
        <dbReference type="Ensembl" id="ENSANAP00000017066.1"/>
    </source>
</evidence>
<dbReference type="AlphaFoldDB" id="A0A2K5D7X7"/>
<evidence type="ECO:0008006" key="8">
    <source>
        <dbReference type="Google" id="ProtNLM"/>
    </source>
</evidence>
<evidence type="ECO:0000313" key="7">
    <source>
        <dbReference type="Proteomes" id="UP000233020"/>
    </source>
</evidence>
<comment type="similarity">
    <text evidence="1">Belongs to the tropomyosin family.</text>
</comment>
<evidence type="ECO:0000256" key="2">
    <source>
        <dbReference type="ARBA" id="ARBA00023054"/>
    </source>
</evidence>
<dbReference type="GeneTree" id="ENSGT01030000234542"/>
<dbReference type="Pfam" id="PF00261">
    <property type="entry name" value="Tropomyosin"/>
    <property type="match status" value="1"/>
</dbReference>
<organism evidence="6 7">
    <name type="scientific">Aotus nancymaae</name>
    <name type="common">Ma's night monkey</name>
    <dbReference type="NCBI Taxonomy" id="37293"/>
    <lineage>
        <taxon>Eukaryota</taxon>
        <taxon>Metazoa</taxon>
        <taxon>Chordata</taxon>
        <taxon>Craniata</taxon>
        <taxon>Vertebrata</taxon>
        <taxon>Euteleostomi</taxon>
        <taxon>Mammalia</taxon>
        <taxon>Eutheria</taxon>
        <taxon>Euarchontoglires</taxon>
        <taxon>Primates</taxon>
        <taxon>Haplorrhini</taxon>
        <taxon>Platyrrhini</taxon>
        <taxon>Aotidae</taxon>
        <taxon>Aotus</taxon>
    </lineage>
</organism>
<keyword evidence="3" id="KW-0514">Muscle protein</keyword>
<dbReference type="Proteomes" id="UP000233020">
    <property type="component" value="Unplaced"/>
</dbReference>
<protein>
    <recommendedName>
        <fullName evidence="8">Tropomyosin 1</fullName>
    </recommendedName>
</protein>
<evidence type="ECO:0000256" key="4">
    <source>
        <dbReference type="ARBA" id="ARBA00023203"/>
    </source>
</evidence>
<accession>A0A2K5D7X7</accession>
<dbReference type="SUPFAM" id="SSF57997">
    <property type="entry name" value="Tropomyosin"/>
    <property type="match status" value="1"/>
</dbReference>
<dbReference type="FunFam" id="1.20.5.170:FF:000001">
    <property type="entry name" value="Tropomyosin alpha-1 chain isoform 1"/>
    <property type="match status" value="1"/>
</dbReference>
<dbReference type="InterPro" id="IPR000533">
    <property type="entry name" value="Tropomyosin"/>
</dbReference>
<proteinExistence type="inferred from homology"/>
<evidence type="ECO:0000256" key="5">
    <source>
        <dbReference type="SAM" id="Coils"/>
    </source>
</evidence>
<dbReference type="Ensembl" id="ENSANAT00000034920.1">
    <property type="protein sequence ID" value="ENSANAP00000017066.1"/>
    <property type="gene ID" value="ENSANAG00000026399.1"/>
</dbReference>
<sequence>MKVIESRVQKDEEKMEIQEIQLKEAKHIAEDADRKYEEVARKLVIIESDLERAEERAELSEGQVRQLEEQLRIMDQTLKALMALPNQMCLFLFLPYWEYPNCLSVVHSLHTHLPSTYYLPGLLWALKIHG</sequence>
<keyword evidence="7" id="KW-1185">Reference proteome</keyword>
<dbReference type="PANTHER" id="PTHR19269">
    <property type="entry name" value="TROPOMYOSIN"/>
    <property type="match status" value="1"/>
</dbReference>
<evidence type="ECO:0000256" key="3">
    <source>
        <dbReference type="ARBA" id="ARBA00023179"/>
    </source>
</evidence>
<dbReference type="GO" id="GO:0003779">
    <property type="term" value="F:actin binding"/>
    <property type="evidence" value="ECO:0007669"/>
    <property type="project" value="UniProtKB-KW"/>
</dbReference>
<name>A0A2K5D7X7_AOTNA</name>
<dbReference type="PRINTS" id="PR00194">
    <property type="entry name" value="TROPOMYOSIN"/>
</dbReference>
<keyword evidence="4" id="KW-0009">Actin-binding</keyword>
<dbReference type="Gene3D" id="1.20.5.170">
    <property type="match status" value="1"/>
</dbReference>
<feature type="coiled-coil region" evidence="5">
    <location>
        <begin position="1"/>
        <end position="84"/>
    </location>
</feature>